<evidence type="ECO:0000256" key="2">
    <source>
        <dbReference type="SAM" id="Phobius"/>
    </source>
</evidence>
<dbReference type="InterPro" id="IPR036761">
    <property type="entry name" value="TTHA0802/YceI-like_sf"/>
</dbReference>
<dbReference type="EMBL" id="CP115965">
    <property type="protein sequence ID" value="WZX00152.1"/>
    <property type="molecule type" value="Genomic_DNA"/>
</dbReference>
<evidence type="ECO:0000259" key="3">
    <source>
        <dbReference type="SMART" id="SM00867"/>
    </source>
</evidence>
<protein>
    <submittedName>
        <fullName evidence="4">YceI family protein</fullName>
    </submittedName>
</protein>
<keyword evidence="5" id="KW-1185">Reference proteome</keyword>
<sequence length="218" mass="22536">MNVKPRKGRIGLIITGIVVGAIALAGGWTAVSFTSDNGPAPFSLPDTPAATLSSVDGQWQTTGGEVGYRAKEEAFGVSHEVVGRTDQVTGTATAEGGALTKATVTVPLTAFIVNGKPHPATSTVVDAERVPNATFTAEGIGSLEDSKPLEVTGTLAFNGQSHPVTWTVTPKATAADELALLGTTSIDVTQWGVTPPSEGGMFSIEKQVTLEFVTSWKR</sequence>
<dbReference type="PANTHER" id="PTHR34406:SF1">
    <property type="entry name" value="PROTEIN YCEI"/>
    <property type="match status" value="1"/>
</dbReference>
<comment type="similarity">
    <text evidence="1">Belongs to the UPF0312 family.</text>
</comment>
<dbReference type="SMART" id="SM00867">
    <property type="entry name" value="YceI"/>
    <property type="match status" value="1"/>
</dbReference>
<dbReference type="SUPFAM" id="SSF101874">
    <property type="entry name" value="YceI-like"/>
    <property type="match status" value="1"/>
</dbReference>
<gene>
    <name evidence="4" type="ORF">PCC79_08220</name>
</gene>
<dbReference type="Pfam" id="PF04264">
    <property type="entry name" value="YceI"/>
    <property type="match status" value="1"/>
</dbReference>
<evidence type="ECO:0000313" key="5">
    <source>
        <dbReference type="Proteomes" id="UP001434337"/>
    </source>
</evidence>
<accession>A0ABZ3CDS3</accession>
<dbReference type="Proteomes" id="UP001434337">
    <property type="component" value="Chromosome"/>
</dbReference>
<feature type="transmembrane region" description="Helical" evidence="2">
    <location>
        <begin position="12"/>
        <end position="31"/>
    </location>
</feature>
<dbReference type="PANTHER" id="PTHR34406">
    <property type="entry name" value="PROTEIN YCEI"/>
    <property type="match status" value="1"/>
</dbReference>
<name>A0ABZ3CDS3_9ACTN</name>
<keyword evidence="2" id="KW-0472">Membrane</keyword>
<keyword evidence="2" id="KW-0812">Transmembrane</keyword>
<feature type="domain" description="Lipid/polyisoprenoid-binding YceI-like" evidence="3">
    <location>
        <begin position="58"/>
        <end position="217"/>
    </location>
</feature>
<reference evidence="4 5" key="1">
    <citation type="journal article" date="2023" name="Environ Microbiome">
        <title>A coral-associated actinobacterium mitigates coral bleaching under heat stress.</title>
        <authorList>
            <person name="Li J."/>
            <person name="Zou Y."/>
            <person name="Li Q."/>
            <person name="Zhang J."/>
            <person name="Bourne D.G."/>
            <person name="Lyu Y."/>
            <person name="Liu C."/>
            <person name="Zhang S."/>
        </authorList>
    </citation>
    <scope>NUCLEOTIDE SEQUENCE [LARGE SCALE GENOMIC DNA]</scope>
    <source>
        <strain evidence="4 5">SCSIO 13291</strain>
    </source>
</reference>
<dbReference type="RefSeq" id="WP_342373532.1">
    <property type="nucleotide sequence ID" value="NZ_CP115965.1"/>
</dbReference>
<proteinExistence type="inferred from homology"/>
<organism evidence="4 5">
    <name type="scientific">Propioniciclava soli</name>
    <dbReference type="NCBI Taxonomy" id="2775081"/>
    <lineage>
        <taxon>Bacteria</taxon>
        <taxon>Bacillati</taxon>
        <taxon>Actinomycetota</taxon>
        <taxon>Actinomycetes</taxon>
        <taxon>Propionibacteriales</taxon>
        <taxon>Propionibacteriaceae</taxon>
        <taxon>Propioniciclava</taxon>
    </lineage>
</organism>
<evidence type="ECO:0000313" key="4">
    <source>
        <dbReference type="EMBL" id="WZX00152.1"/>
    </source>
</evidence>
<dbReference type="InterPro" id="IPR007372">
    <property type="entry name" value="Lipid/polyisoprenoid-bd_YceI"/>
</dbReference>
<evidence type="ECO:0000256" key="1">
    <source>
        <dbReference type="ARBA" id="ARBA00008812"/>
    </source>
</evidence>
<keyword evidence="2" id="KW-1133">Transmembrane helix</keyword>
<dbReference type="Gene3D" id="2.40.128.110">
    <property type="entry name" value="Lipid/polyisoprenoid-binding, YceI-like"/>
    <property type="match status" value="1"/>
</dbReference>